<name>A0A565AYR9_9BRAS</name>
<proteinExistence type="predicted"/>
<organism evidence="1 2">
    <name type="scientific">Arabis nemorensis</name>
    <dbReference type="NCBI Taxonomy" id="586526"/>
    <lineage>
        <taxon>Eukaryota</taxon>
        <taxon>Viridiplantae</taxon>
        <taxon>Streptophyta</taxon>
        <taxon>Embryophyta</taxon>
        <taxon>Tracheophyta</taxon>
        <taxon>Spermatophyta</taxon>
        <taxon>Magnoliopsida</taxon>
        <taxon>eudicotyledons</taxon>
        <taxon>Gunneridae</taxon>
        <taxon>Pentapetalae</taxon>
        <taxon>rosids</taxon>
        <taxon>malvids</taxon>
        <taxon>Brassicales</taxon>
        <taxon>Brassicaceae</taxon>
        <taxon>Arabideae</taxon>
        <taxon>Arabis</taxon>
    </lineage>
</organism>
<dbReference type="Gene3D" id="3.30.559.10">
    <property type="entry name" value="Chloramphenicol acetyltransferase-like domain"/>
    <property type="match status" value="1"/>
</dbReference>
<gene>
    <name evidence="1" type="ORF">ANE_LOCUS4991</name>
</gene>
<protein>
    <submittedName>
        <fullName evidence="1">Uncharacterized protein</fullName>
    </submittedName>
</protein>
<dbReference type="EMBL" id="CABITT030000002">
    <property type="protein sequence ID" value="VVA94546.1"/>
    <property type="molecule type" value="Genomic_DNA"/>
</dbReference>
<accession>A0A565AYR9</accession>
<keyword evidence="2" id="KW-1185">Reference proteome</keyword>
<dbReference type="InterPro" id="IPR023213">
    <property type="entry name" value="CAT-like_dom_sf"/>
</dbReference>
<dbReference type="AlphaFoldDB" id="A0A565AYR9"/>
<comment type="caution">
    <text evidence="1">The sequence shown here is derived from an EMBL/GenBank/DDBJ whole genome shotgun (WGS) entry which is preliminary data.</text>
</comment>
<dbReference type="OrthoDB" id="1430895at2759"/>
<evidence type="ECO:0000313" key="1">
    <source>
        <dbReference type="EMBL" id="VVA94546.1"/>
    </source>
</evidence>
<sequence>MRISLEILSDLVKSLSSPRMTERSAQEFAILIDSLAQSSQFGTVAGSSPFGVYEMDFGWGRPVKVDVISIREEKNLNVRET</sequence>
<reference evidence="1" key="1">
    <citation type="submission" date="2019-07" db="EMBL/GenBank/DDBJ databases">
        <authorList>
            <person name="Dittberner H."/>
        </authorList>
    </citation>
    <scope>NUCLEOTIDE SEQUENCE [LARGE SCALE GENOMIC DNA]</scope>
</reference>
<evidence type="ECO:0000313" key="2">
    <source>
        <dbReference type="Proteomes" id="UP000489600"/>
    </source>
</evidence>
<dbReference type="Proteomes" id="UP000489600">
    <property type="component" value="Unassembled WGS sequence"/>
</dbReference>